<dbReference type="SUPFAM" id="SSF88946">
    <property type="entry name" value="Sigma2 domain of RNA polymerase sigma factors"/>
    <property type="match status" value="1"/>
</dbReference>
<dbReference type="NCBIfam" id="TIGR02937">
    <property type="entry name" value="sigma70-ECF"/>
    <property type="match status" value="1"/>
</dbReference>
<dbReference type="Proteomes" id="UP000033423">
    <property type="component" value="Unassembled WGS sequence"/>
</dbReference>
<evidence type="ECO:0000313" key="9">
    <source>
        <dbReference type="EMBL" id="KJU86792.1"/>
    </source>
</evidence>
<sequence length="181" mass="21021">MKTEGLIEKHLSLLWRVALRMTGNIEDAEDLVQDTCLKAFDNISSLKATSKAKAWLLKIMKNIFLNNIRKDSGIQKEEIETDFHEHIFYQNGIYVDLEKEIFSRVLDDEIDSAINSLPVDFRIPVILIDIEELTYREVEDILNIPSGTIASRLYRGRRLLRDTLFEYARERGYVKEGKNGL</sequence>
<dbReference type="PANTHER" id="PTHR43133:SF59">
    <property type="entry name" value="ECF RNA POLYMERASE SIGMA FACTOR SIGR"/>
    <property type="match status" value="1"/>
</dbReference>
<evidence type="ECO:0000256" key="2">
    <source>
        <dbReference type="ARBA" id="ARBA00023015"/>
    </source>
</evidence>
<evidence type="ECO:0000256" key="4">
    <source>
        <dbReference type="ARBA" id="ARBA00023125"/>
    </source>
</evidence>
<comment type="similarity">
    <text evidence="1 6">Belongs to the sigma-70 factor family. ECF subfamily.</text>
</comment>
<keyword evidence="10" id="KW-1185">Reference proteome</keyword>
<evidence type="ECO:0000259" key="7">
    <source>
        <dbReference type="Pfam" id="PF04542"/>
    </source>
</evidence>
<proteinExistence type="inferred from homology"/>
<dbReference type="Gene3D" id="1.10.1740.10">
    <property type="match status" value="1"/>
</dbReference>
<dbReference type="PROSITE" id="PS01063">
    <property type="entry name" value="SIGMA70_ECF"/>
    <property type="match status" value="1"/>
</dbReference>
<dbReference type="InterPro" id="IPR000838">
    <property type="entry name" value="RNA_pol_sigma70_ECF_CS"/>
</dbReference>
<evidence type="ECO:0000256" key="5">
    <source>
        <dbReference type="ARBA" id="ARBA00023163"/>
    </source>
</evidence>
<evidence type="ECO:0000256" key="6">
    <source>
        <dbReference type="RuleBase" id="RU000716"/>
    </source>
</evidence>
<keyword evidence="3 6" id="KW-0731">Sigma factor</keyword>
<dbReference type="InterPro" id="IPR036388">
    <property type="entry name" value="WH-like_DNA-bd_sf"/>
</dbReference>
<dbReference type="InterPro" id="IPR013325">
    <property type="entry name" value="RNA_pol_sigma_r2"/>
</dbReference>
<dbReference type="InterPro" id="IPR014284">
    <property type="entry name" value="RNA_pol_sigma-70_dom"/>
</dbReference>
<dbReference type="InterPro" id="IPR039425">
    <property type="entry name" value="RNA_pol_sigma-70-like"/>
</dbReference>
<dbReference type="EMBL" id="LACI01000454">
    <property type="protein sequence ID" value="KJU86792.1"/>
    <property type="molecule type" value="Genomic_DNA"/>
</dbReference>
<name>A0A0F3GY79_9BACT</name>
<dbReference type="SUPFAM" id="SSF88659">
    <property type="entry name" value="Sigma3 and sigma4 domains of RNA polymerase sigma factors"/>
    <property type="match status" value="1"/>
</dbReference>
<dbReference type="GO" id="GO:0006352">
    <property type="term" value="P:DNA-templated transcription initiation"/>
    <property type="evidence" value="ECO:0007669"/>
    <property type="project" value="InterPro"/>
</dbReference>
<gene>
    <name evidence="9" type="ORF">MBAV_001011</name>
</gene>
<dbReference type="GO" id="GO:0016987">
    <property type="term" value="F:sigma factor activity"/>
    <property type="evidence" value="ECO:0007669"/>
    <property type="project" value="UniProtKB-KW"/>
</dbReference>
<keyword evidence="4 6" id="KW-0238">DNA-binding</keyword>
<evidence type="ECO:0000259" key="8">
    <source>
        <dbReference type="Pfam" id="PF08281"/>
    </source>
</evidence>
<comment type="caution">
    <text evidence="9">The sequence shown here is derived from an EMBL/GenBank/DDBJ whole genome shotgun (WGS) entry which is preliminary data.</text>
</comment>
<feature type="domain" description="RNA polymerase sigma factor 70 region 4 type 2" evidence="8">
    <location>
        <begin position="108"/>
        <end position="160"/>
    </location>
</feature>
<dbReference type="Pfam" id="PF08281">
    <property type="entry name" value="Sigma70_r4_2"/>
    <property type="match status" value="1"/>
</dbReference>
<dbReference type="PANTHER" id="PTHR43133">
    <property type="entry name" value="RNA POLYMERASE ECF-TYPE SIGMA FACTO"/>
    <property type="match status" value="1"/>
</dbReference>
<accession>A0A0F3GY79</accession>
<evidence type="ECO:0000313" key="10">
    <source>
        <dbReference type="Proteomes" id="UP000033423"/>
    </source>
</evidence>
<dbReference type="Gene3D" id="1.10.10.10">
    <property type="entry name" value="Winged helix-like DNA-binding domain superfamily/Winged helix DNA-binding domain"/>
    <property type="match status" value="1"/>
</dbReference>
<dbReference type="GO" id="GO:0003677">
    <property type="term" value="F:DNA binding"/>
    <property type="evidence" value="ECO:0007669"/>
    <property type="project" value="UniProtKB-KW"/>
</dbReference>
<dbReference type="InterPro" id="IPR013324">
    <property type="entry name" value="RNA_pol_sigma_r3/r4-like"/>
</dbReference>
<organism evidence="9 10">
    <name type="scientific">Candidatus Magnetobacterium bavaricum</name>
    <dbReference type="NCBI Taxonomy" id="29290"/>
    <lineage>
        <taxon>Bacteria</taxon>
        <taxon>Pseudomonadati</taxon>
        <taxon>Nitrospirota</taxon>
        <taxon>Thermodesulfovibrionia</taxon>
        <taxon>Thermodesulfovibrionales</taxon>
        <taxon>Candidatus Magnetobacteriaceae</taxon>
        <taxon>Candidatus Magnetobacterium</taxon>
    </lineage>
</organism>
<dbReference type="Pfam" id="PF04542">
    <property type="entry name" value="Sigma70_r2"/>
    <property type="match status" value="1"/>
</dbReference>
<keyword evidence="5 6" id="KW-0804">Transcription</keyword>
<dbReference type="AlphaFoldDB" id="A0A0F3GY79"/>
<protein>
    <recommendedName>
        <fullName evidence="6">RNA polymerase sigma factor</fullName>
    </recommendedName>
</protein>
<reference evidence="9 10" key="1">
    <citation type="submission" date="2015-02" db="EMBL/GenBank/DDBJ databases">
        <title>Single-cell genomics of uncultivated deep-branching MTB reveals a conserved set of magnetosome genes.</title>
        <authorList>
            <person name="Kolinko S."/>
            <person name="Richter M."/>
            <person name="Glockner F.O."/>
            <person name="Brachmann A."/>
            <person name="Schuler D."/>
        </authorList>
    </citation>
    <scope>NUCLEOTIDE SEQUENCE [LARGE SCALE GENOMIC DNA]</scope>
    <source>
        <strain evidence="9">TM-1</strain>
    </source>
</reference>
<dbReference type="InterPro" id="IPR013249">
    <property type="entry name" value="RNA_pol_sigma70_r4_t2"/>
</dbReference>
<dbReference type="InterPro" id="IPR007627">
    <property type="entry name" value="RNA_pol_sigma70_r2"/>
</dbReference>
<keyword evidence="2 6" id="KW-0805">Transcription regulation</keyword>
<feature type="domain" description="RNA polymerase sigma-70 region 2" evidence="7">
    <location>
        <begin position="6"/>
        <end position="71"/>
    </location>
</feature>
<evidence type="ECO:0000256" key="1">
    <source>
        <dbReference type="ARBA" id="ARBA00010641"/>
    </source>
</evidence>
<evidence type="ECO:0000256" key="3">
    <source>
        <dbReference type="ARBA" id="ARBA00023082"/>
    </source>
</evidence>